<dbReference type="Proteomes" id="UP000609064">
    <property type="component" value="Unassembled WGS sequence"/>
</dbReference>
<organism evidence="1 2">
    <name type="scientific">Emticicia aquatilis</name>
    <dbReference type="NCBI Taxonomy" id="1537369"/>
    <lineage>
        <taxon>Bacteria</taxon>
        <taxon>Pseudomonadati</taxon>
        <taxon>Bacteroidota</taxon>
        <taxon>Cytophagia</taxon>
        <taxon>Cytophagales</taxon>
        <taxon>Leadbetterellaceae</taxon>
        <taxon>Emticicia</taxon>
    </lineage>
</organism>
<accession>A0A917DUK8</accession>
<sequence length="80" mass="9050">MLTTCEVGADDSFGSVVSCIGIFITTESMTLSFRQAKVHINKAEMQMMFFILLSYFVDTNVESLEKSKCRLDDQNRKEGI</sequence>
<proteinExistence type="predicted"/>
<protein>
    <submittedName>
        <fullName evidence="1">Uncharacterized protein</fullName>
    </submittedName>
</protein>
<evidence type="ECO:0000313" key="2">
    <source>
        <dbReference type="Proteomes" id="UP000609064"/>
    </source>
</evidence>
<name>A0A917DUK8_9BACT</name>
<keyword evidence="2" id="KW-1185">Reference proteome</keyword>
<evidence type="ECO:0000313" key="1">
    <source>
        <dbReference type="EMBL" id="GGD68255.1"/>
    </source>
</evidence>
<comment type="caution">
    <text evidence="1">The sequence shown here is derived from an EMBL/GenBank/DDBJ whole genome shotgun (WGS) entry which is preliminary data.</text>
</comment>
<gene>
    <name evidence="1" type="ORF">GCM10011514_35420</name>
</gene>
<reference evidence="1" key="2">
    <citation type="submission" date="2020-09" db="EMBL/GenBank/DDBJ databases">
        <authorList>
            <person name="Sun Q."/>
            <person name="Zhou Y."/>
        </authorList>
    </citation>
    <scope>NUCLEOTIDE SEQUENCE</scope>
    <source>
        <strain evidence="1">CGMCC 1.15958</strain>
    </source>
</reference>
<reference evidence="1" key="1">
    <citation type="journal article" date="2014" name="Int. J. Syst. Evol. Microbiol.">
        <title>Complete genome sequence of Corynebacterium casei LMG S-19264T (=DSM 44701T), isolated from a smear-ripened cheese.</title>
        <authorList>
            <consortium name="US DOE Joint Genome Institute (JGI-PGF)"/>
            <person name="Walter F."/>
            <person name="Albersmeier A."/>
            <person name="Kalinowski J."/>
            <person name="Ruckert C."/>
        </authorList>
    </citation>
    <scope>NUCLEOTIDE SEQUENCE</scope>
    <source>
        <strain evidence="1">CGMCC 1.15958</strain>
    </source>
</reference>
<dbReference type="AlphaFoldDB" id="A0A917DUK8"/>
<dbReference type="EMBL" id="BMKK01000007">
    <property type="protein sequence ID" value="GGD68255.1"/>
    <property type="molecule type" value="Genomic_DNA"/>
</dbReference>